<reference evidence="1 2" key="1">
    <citation type="journal article" date="2009" name="Appl. Environ. Microbiol.">
        <title>Genomic analysis of 'Elusimicrobium minutum,' the first cultivated representative of the phylum 'Elusimicrobia' (formerly termite group 1).</title>
        <authorList>
            <person name="Herlemann D.P.R."/>
            <person name="Geissinger O."/>
            <person name="Ikeda-Ohtsubo W."/>
            <person name="Kunin V."/>
            <person name="Sun H."/>
            <person name="Lapidus A."/>
            <person name="Hugenholtz P."/>
            <person name="Brune A."/>
        </authorList>
    </citation>
    <scope>NUCLEOTIDE SEQUENCE [LARGE SCALE GENOMIC DNA]</scope>
    <source>
        <strain evidence="1 2">Pei191</strain>
    </source>
</reference>
<dbReference type="KEGG" id="emi:Emin_0471"/>
<dbReference type="AlphaFoldDB" id="B2KBK6"/>
<accession>B2KBK6</accession>
<sequence>MKTTWNPWHGCRKISEGCKHCYVYRIDAMHGRDASLVKKTSLFNLPVRRDRSRSYKIPSGQTVFTCFTSDFLLEEADEWRKEAWEMMKIRSDLNFFFITKRIHRLESVVPPDWGEGYSNVTIACTAENQEMADYRIPIYKNAPIKNERIIICEPLLGPINLSKHLGTWVSQIIAGGESGLETRICDYNWVLDIRKQCAKVGISFIFKQTGARFLKDGKLYKIDKKLQHKQAKKANINL</sequence>
<dbReference type="Proteomes" id="UP000001029">
    <property type="component" value="Chromosome"/>
</dbReference>
<protein>
    <submittedName>
        <fullName evidence="1">Bacteriophage protein gp37</fullName>
    </submittedName>
</protein>
<evidence type="ECO:0000313" key="2">
    <source>
        <dbReference type="Proteomes" id="UP000001029"/>
    </source>
</evidence>
<keyword evidence="2" id="KW-1185">Reference proteome</keyword>
<dbReference type="STRING" id="445932.Emin_0471"/>
<dbReference type="EMBL" id="CP001055">
    <property type="protein sequence ID" value="ACC98028.1"/>
    <property type="molecule type" value="Genomic_DNA"/>
</dbReference>
<dbReference type="HOGENOM" id="CLU_054184_2_0_0"/>
<name>B2KBK6_ELUMP</name>
<dbReference type="Pfam" id="PF07505">
    <property type="entry name" value="DUF5131"/>
    <property type="match status" value="1"/>
</dbReference>
<dbReference type="OrthoDB" id="9787478at2"/>
<proteinExistence type="predicted"/>
<evidence type="ECO:0000313" key="1">
    <source>
        <dbReference type="EMBL" id="ACC98028.1"/>
    </source>
</evidence>
<dbReference type="InterPro" id="IPR011101">
    <property type="entry name" value="DUF5131"/>
</dbReference>
<organism evidence="1 2">
    <name type="scientific">Elusimicrobium minutum (strain Pei191)</name>
    <dbReference type="NCBI Taxonomy" id="445932"/>
    <lineage>
        <taxon>Bacteria</taxon>
        <taxon>Pseudomonadati</taxon>
        <taxon>Elusimicrobiota</taxon>
        <taxon>Elusimicrobia</taxon>
        <taxon>Elusimicrobiales</taxon>
        <taxon>Elusimicrobiaceae</taxon>
        <taxon>Elusimicrobium</taxon>
    </lineage>
</organism>
<dbReference type="RefSeq" id="WP_012414643.1">
    <property type="nucleotide sequence ID" value="NC_010644.1"/>
</dbReference>
<gene>
    <name evidence="1" type="ordered locus">Emin_0471</name>
</gene>